<reference evidence="1" key="1">
    <citation type="journal article" date="2022" name="Front. Genet.">
        <title>Chromosome-Scale Assembly of the Dendrobium nobile Genome Provides Insights Into the Molecular Mechanism of the Biosynthesis of the Medicinal Active Ingredient of Dendrobium.</title>
        <authorList>
            <person name="Xu Q."/>
            <person name="Niu S.-C."/>
            <person name="Li K.-L."/>
            <person name="Zheng P.-J."/>
            <person name="Zhang X.-J."/>
            <person name="Jia Y."/>
            <person name="Liu Y."/>
            <person name="Niu Y.-X."/>
            <person name="Yu L.-H."/>
            <person name="Chen D.-F."/>
            <person name="Zhang G.-Q."/>
        </authorList>
    </citation>
    <scope>NUCLEOTIDE SEQUENCE</scope>
    <source>
        <tissue evidence="1">Leaf</tissue>
    </source>
</reference>
<sequence>MLQIFFCSVQTRSQESRNSKLETKIQEFYRIPFKTIKIRIFKLDLCSRFSLHLPSAQILLQGCRFSVNQCSLVH</sequence>
<organism evidence="1 2">
    <name type="scientific">Dendrobium nobile</name>
    <name type="common">Orchid</name>
    <dbReference type="NCBI Taxonomy" id="94219"/>
    <lineage>
        <taxon>Eukaryota</taxon>
        <taxon>Viridiplantae</taxon>
        <taxon>Streptophyta</taxon>
        <taxon>Embryophyta</taxon>
        <taxon>Tracheophyta</taxon>
        <taxon>Spermatophyta</taxon>
        <taxon>Magnoliopsida</taxon>
        <taxon>Liliopsida</taxon>
        <taxon>Asparagales</taxon>
        <taxon>Orchidaceae</taxon>
        <taxon>Epidendroideae</taxon>
        <taxon>Malaxideae</taxon>
        <taxon>Dendrobiinae</taxon>
        <taxon>Dendrobium</taxon>
    </lineage>
</organism>
<dbReference type="Proteomes" id="UP000829196">
    <property type="component" value="Unassembled WGS sequence"/>
</dbReference>
<protein>
    <submittedName>
        <fullName evidence="1">Uncharacterized protein</fullName>
    </submittedName>
</protein>
<dbReference type="AlphaFoldDB" id="A0A8T3BU22"/>
<evidence type="ECO:0000313" key="1">
    <source>
        <dbReference type="EMBL" id="KAI0519141.1"/>
    </source>
</evidence>
<name>A0A8T3BU22_DENNO</name>
<proteinExistence type="predicted"/>
<comment type="caution">
    <text evidence="1">The sequence shown here is derived from an EMBL/GenBank/DDBJ whole genome shotgun (WGS) entry which is preliminary data.</text>
</comment>
<gene>
    <name evidence="1" type="ORF">KFK09_006581</name>
</gene>
<evidence type="ECO:0000313" key="2">
    <source>
        <dbReference type="Proteomes" id="UP000829196"/>
    </source>
</evidence>
<dbReference type="EMBL" id="JAGYWB010000006">
    <property type="protein sequence ID" value="KAI0519141.1"/>
    <property type="molecule type" value="Genomic_DNA"/>
</dbReference>
<keyword evidence="2" id="KW-1185">Reference proteome</keyword>
<accession>A0A8T3BU22</accession>